<keyword evidence="1" id="KW-0472">Membrane</keyword>
<comment type="caution">
    <text evidence="2">The sequence shown here is derived from an EMBL/GenBank/DDBJ whole genome shotgun (WGS) entry which is preliminary data.</text>
</comment>
<dbReference type="EMBL" id="DSUH01000031">
    <property type="protein sequence ID" value="HGU31499.1"/>
    <property type="molecule type" value="Genomic_DNA"/>
</dbReference>
<name>A0A7C4MRL6_9BACT</name>
<proteinExistence type="predicted"/>
<protein>
    <submittedName>
        <fullName evidence="2">Uncharacterized protein</fullName>
    </submittedName>
</protein>
<reference evidence="2" key="1">
    <citation type="journal article" date="2020" name="mSystems">
        <title>Genome- and Community-Level Interaction Insights into Carbon Utilization and Element Cycling Functions of Hydrothermarchaeota in Hydrothermal Sediment.</title>
        <authorList>
            <person name="Zhou Z."/>
            <person name="Liu Y."/>
            <person name="Xu W."/>
            <person name="Pan J."/>
            <person name="Luo Z.H."/>
            <person name="Li M."/>
        </authorList>
    </citation>
    <scope>NUCLEOTIDE SEQUENCE [LARGE SCALE GENOMIC DNA]</scope>
    <source>
        <strain evidence="2">SpSt-477</strain>
    </source>
</reference>
<dbReference type="AlphaFoldDB" id="A0A7C4MRL6"/>
<feature type="transmembrane region" description="Helical" evidence="1">
    <location>
        <begin position="102"/>
        <end position="122"/>
    </location>
</feature>
<evidence type="ECO:0000256" key="1">
    <source>
        <dbReference type="SAM" id="Phobius"/>
    </source>
</evidence>
<feature type="transmembrane region" description="Helical" evidence="1">
    <location>
        <begin position="201"/>
        <end position="220"/>
    </location>
</feature>
<keyword evidence="1" id="KW-1133">Transmembrane helix</keyword>
<accession>A0A7C4MRL6</accession>
<feature type="transmembrane region" description="Helical" evidence="1">
    <location>
        <begin position="162"/>
        <end position="181"/>
    </location>
</feature>
<evidence type="ECO:0000313" key="2">
    <source>
        <dbReference type="EMBL" id="HGU31499.1"/>
    </source>
</evidence>
<organism evidence="2">
    <name type="scientific">Desulfatirhabdium butyrativorans</name>
    <dbReference type="NCBI Taxonomy" id="340467"/>
    <lineage>
        <taxon>Bacteria</taxon>
        <taxon>Pseudomonadati</taxon>
        <taxon>Thermodesulfobacteriota</taxon>
        <taxon>Desulfobacteria</taxon>
        <taxon>Desulfobacterales</taxon>
        <taxon>Desulfatirhabdiaceae</taxon>
        <taxon>Desulfatirhabdium</taxon>
    </lineage>
</organism>
<sequence length="266" mass="29612">MPNRSKSRLIDIIEASPHQKAILMTAVVVLLLLELAICIAAVNQTGSKSVIVITDMAGKVLYEAEGQVLSGYDKQAFEKTFGPVERYQVSVRMDRRPFPFRAWLAAAIGIPIGLILLVSYLVRVYMALMYGEDPEEPTATQEAGGHGGLVRVLAYFRSMQRFSVFSLGFLVVVAVLVLWMVPNAIGQLAVIGIQAVREFKWFFLGAAVFLALVVLWIIYLRYRLSKTYMENQLQLEKFRMQQQLAGPAASVEIPLLDPVDPKSSSE</sequence>
<keyword evidence="1" id="KW-0812">Transmembrane</keyword>
<gene>
    <name evidence="2" type="ORF">ENS29_01425</name>
</gene>
<feature type="transmembrane region" description="Helical" evidence="1">
    <location>
        <begin position="21"/>
        <end position="42"/>
    </location>
</feature>